<reference evidence="1" key="1">
    <citation type="journal article" date="2020" name="bioRxiv">
        <title>Chromosome-level reference genome of the European wasp spider Argiope bruennichi: a resource for studies on range expansion and evolutionary adaptation.</title>
        <authorList>
            <person name="Sheffer M.M."/>
            <person name="Hoppe A."/>
            <person name="Krehenwinkel H."/>
            <person name="Uhl G."/>
            <person name="Kuss A.W."/>
            <person name="Jensen L."/>
            <person name="Jensen C."/>
            <person name="Gillespie R.G."/>
            <person name="Hoff K.J."/>
            <person name="Prost S."/>
        </authorList>
    </citation>
    <scope>NUCLEOTIDE SEQUENCE</scope>
</reference>
<keyword evidence="2" id="KW-1185">Reference proteome</keyword>
<accession>A0A8T0FTQ2</accession>
<organism evidence="1 2">
    <name type="scientific">Argiope bruennichi</name>
    <name type="common">Wasp spider</name>
    <name type="synonym">Aranea bruennichi</name>
    <dbReference type="NCBI Taxonomy" id="94029"/>
    <lineage>
        <taxon>Eukaryota</taxon>
        <taxon>Metazoa</taxon>
        <taxon>Ecdysozoa</taxon>
        <taxon>Arthropoda</taxon>
        <taxon>Chelicerata</taxon>
        <taxon>Arachnida</taxon>
        <taxon>Araneae</taxon>
        <taxon>Araneomorphae</taxon>
        <taxon>Entelegynae</taxon>
        <taxon>Araneoidea</taxon>
        <taxon>Araneidae</taxon>
        <taxon>Argiope</taxon>
    </lineage>
</organism>
<reference evidence="1" key="2">
    <citation type="submission" date="2020-06" db="EMBL/GenBank/DDBJ databases">
        <authorList>
            <person name="Sheffer M."/>
        </authorList>
    </citation>
    <scope>NUCLEOTIDE SEQUENCE</scope>
</reference>
<dbReference type="Proteomes" id="UP000807504">
    <property type="component" value="Unassembled WGS sequence"/>
</dbReference>
<name>A0A8T0FTQ2_ARGBR</name>
<sequence>MTKIPSFGSCRACGKNHTDEFFQDTPPVDDFLAKLFQPRNRSCLPCRTQEAAETHFFRDCGKGPSDCRFKRDTCCVPRYHRLIPRYGPAVDFEPPVHQWNCAGHTHCKHGRTGLIEERAIHFLRDSTTGYIMRPDVCCGTVWCLRK</sequence>
<gene>
    <name evidence="1" type="ORF">HNY73_002055</name>
</gene>
<evidence type="ECO:0000313" key="1">
    <source>
        <dbReference type="EMBL" id="KAF8794032.1"/>
    </source>
</evidence>
<protein>
    <submittedName>
        <fullName evidence="1">Uncharacterized protein</fullName>
    </submittedName>
</protein>
<dbReference type="AlphaFoldDB" id="A0A8T0FTQ2"/>
<comment type="caution">
    <text evidence="1">The sequence shown here is derived from an EMBL/GenBank/DDBJ whole genome shotgun (WGS) entry which is preliminary data.</text>
</comment>
<evidence type="ECO:0000313" key="2">
    <source>
        <dbReference type="Proteomes" id="UP000807504"/>
    </source>
</evidence>
<proteinExistence type="predicted"/>
<dbReference type="EMBL" id="JABXBU010000002">
    <property type="protein sequence ID" value="KAF8794032.1"/>
    <property type="molecule type" value="Genomic_DNA"/>
</dbReference>